<dbReference type="AlphaFoldDB" id="A0A3S5Y4Q2"/>
<evidence type="ECO:0000313" key="8">
    <source>
        <dbReference type="Proteomes" id="UP000006892"/>
    </source>
</evidence>
<dbReference type="Pfam" id="PF02668">
    <property type="entry name" value="TauD"/>
    <property type="match status" value="1"/>
</dbReference>
<dbReference type="InterPro" id="IPR042098">
    <property type="entry name" value="TauD-like_sf"/>
</dbReference>
<organism evidence="7">
    <name type="scientific">Rhodococcus hoagii (strain 103S)</name>
    <name type="common">Rhodococcus equi</name>
    <dbReference type="NCBI Taxonomy" id="685727"/>
    <lineage>
        <taxon>Bacteria</taxon>
        <taxon>Bacillati</taxon>
        <taxon>Actinomycetota</taxon>
        <taxon>Actinomycetes</taxon>
        <taxon>Mycobacteriales</taxon>
        <taxon>Nocardiaceae</taxon>
        <taxon>Prescottella</taxon>
    </lineage>
</organism>
<evidence type="ECO:0000313" key="7">
    <source>
        <dbReference type="EMBL" id="CBH47508.1"/>
    </source>
</evidence>
<reference evidence="7" key="1">
    <citation type="journal article" date="2010" name="PLoS Genet.">
        <title>The genome of a pathogenic rhodococcus: cooptive virulence underpinned by key gene acquisitions.</title>
        <authorList>
            <person name="Letek M."/>
            <person name="Gonzalez P."/>
            <person name="Macarthur I."/>
            <person name="Rodriguez H."/>
            <person name="Freeman T.C."/>
            <person name="Valero-Rello A."/>
            <person name="Blanco M."/>
            <person name="Buckley T."/>
            <person name="Cherevach I."/>
            <person name="Fahey R."/>
            <person name="Hapeshi A."/>
            <person name="Holdstock J."/>
            <person name="Leadon D."/>
            <person name="Navas J."/>
            <person name="Ocampo A."/>
            <person name="Quail M.A."/>
            <person name="Sanders M."/>
            <person name="Scortti M.M."/>
            <person name="Prescott J.F."/>
            <person name="Fogarty U."/>
            <person name="Meijer W.G."/>
            <person name="Parkhill J."/>
            <person name="Bentley S.D."/>
            <person name="Vazquez-Boland J.A."/>
        </authorList>
    </citation>
    <scope>NUCLEOTIDE SEQUENCE [LARGE SCALE GENOMIC DNA]</scope>
    <source>
        <strain evidence="7 8">103S</strain>
    </source>
</reference>
<dbReference type="InterPro" id="IPR051323">
    <property type="entry name" value="AtsK-like"/>
</dbReference>
<evidence type="ECO:0000256" key="4">
    <source>
        <dbReference type="ARBA" id="ARBA00023002"/>
    </source>
</evidence>
<evidence type="ECO:0000256" key="1">
    <source>
        <dbReference type="ARBA" id="ARBA00005896"/>
    </source>
</evidence>
<sequence length="320" mass="36252">MTASANPDIFRTFIEPRPTDPLYAVGPLVARRTTESADDRPYELFSLTPKTPTIGAEVSGIRLTGDLSDDVLAELRRALLEWKVLFFRDQDIDRADHRAFAARWGELEQHPFFKYTQPGQSDADVATLAKDAMAAGVENMWHNDVTWHEFPSFAAVLRGVEVPDVGGDTLWADTGAAYDLLPEDLRARIDHLEAEHDWINSFGRGMPAETVEMLRPVFPPVVHPVVRVIPETGRRVLFVNSVFTQRIVGVSEEESNEILRALYRHVQRPEFQVRLHWSPDTIAFWDNRTCQHYASSDYFPARRVMDRISIVGDKPVGVTA</sequence>
<feature type="domain" description="TauD/TfdA-like" evidence="6">
    <location>
        <begin position="48"/>
        <end position="307"/>
    </location>
</feature>
<evidence type="ECO:0000256" key="5">
    <source>
        <dbReference type="ARBA" id="ARBA00023004"/>
    </source>
</evidence>
<dbReference type="RefSeq" id="WP_013415383.1">
    <property type="nucleotide sequence ID" value="NC_014659.1"/>
</dbReference>
<keyword evidence="4" id="KW-0560">Oxidoreductase</keyword>
<evidence type="ECO:0000256" key="3">
    <source>
        <dbReference type="ARBA" id="ARBA00022964"/>
    </source>
</evidence>
<keyword evidence="2" id="KW-0479">Metal-binding</keyword>
<dbReference type="EMBL" id="FN563149">
    <property type="protein sequence ID" value="CBH47508.1"/>
    <property type="molecule type" value="Genomic_DNA"/>
</dbReference>
<dbReference type="PANTHER" id="PTHR30468">
    <property type="entry name" value="ALPHA-KETOGLUTARATE-DEPENDENT SULFONATE DIOXYGENASE"/>
    <property type="match status" value="1"/>
</dbReference>
<dbReference type="GO" id="GO:0046872">
    <property type="term" value="F:metal ion binding"/>
    <property type="evidence" value="ECO:0007669"/>
    <property type="project" value="UniProtKB-KW"/>
</dbReference>
<dbReference type="Gene3D" id="3.60.130.10">
    <property type="entry name" value="Clavaminate synthase-like"/>
    <property type="match status" value="1"/>
</dbReference>
<dbReference type="PANTHER" id="PTHR30468:SF1">
    <property type="entry name" value="ALPHA-KETOGLUTARATE-DEPENDENT SULFONATE DIOXYGENASE"/>
    <property type="match status" value="1"/>
</dbReference>
<dbReference type="Proteomes" id="UP001154400">
    <property type="component" value="Chromosome"/>
</dbReference>
<evidence type="ECO:0000256" key="2">
    <source>
        <dbReference type="ARBA" id="ARBA00022723"/>
    </source>
</evidence>
<dbReference type="SUPFAM" id="SSF51197">
    <property type="entry name" value="Clavaminate synthase-like"/>
    <property type="match status" value="1"/>
</dbReference>
<comment type="similarity">
    <text evidence="1">Belongs to the TfdA dioxygenase family.</text>
</comment>
<name>A0A3S5Y4Q2_RHOH1</name>
<proteinExistence type="inferred from homology"/>
<dbReference type="GO" id="GO:0005737">
    <property type="term" value="C:cytoplasm"/>
    <property type="evidence" value="ECO:0007669"/>
    <property type="project" value="TreeGrafter"/>
</dbReference>
<evidence type="ECO:0000259" key="6">
    <source>
        <dbReference type="Pfam" id="PF02668"/>
    </source>
</evidence>
<accession>A0A3S5Y4Q2</accession>
<dbReference type="GO" id="GO:0000908">
    <property type="term" value="F:taurine dioxygenase activity"/>
    <property type="evidence" value="ECO:0007669"/>
    <property type="project" value="TreeGrafter"/>
</dbReference>
<keyword evidence="5" id="KW-0408">Iron</keyword>
<dbReference type="GeneID" id="57577117"/>
<dbReference type="GO" id="GO:0006790">
    <property type="term" value="P:sulfur compound metabolic process"/>
    <property type="evidence" value="ECO:0007669"/>
    <property type="project" value="TreeGrafter"/>
</dbReference>
<protein>
    <submittedName>
        <fullName evidence="7">Taurine dioxygenase</fullName>
    </submittedName>
</protein>
<dbReference type="InterPro" id="IPR003819">
    <property type="entry name" value="TauD/TfdA-like"/>
</dbReference>
<keyword evidence="3 7" id="KW-0223">Dioxygenase</keyword>
<dbReference type="KEGG" id="req:REQ_14270"/>
<gene>
    <name evidence="7" type="ordered locus">REQ_14270</name>
</gene>